<evidence type="ECO:0000313" key="2">
    <source>
        <dbReference type="Proteomes" id="UP000617628"/>
    </source>
</evidence>
<dbReference type="EMBL" id="JAENIL010000043">
    <property type="protein sequence ID" value="MBK1879192.1"/>
    <property type="molecule type" value="Genomic_DNA"/>
</dbReference>
<reference evidence="1" key="1">
    <citation type="submission" date="2021-01" db="EMBL/GenBank/DDBJ databases">
        <title>Modified the classification status of verrucomicrobia.</title>
        <authorList>
            <person name="Feng X."/>
        </authorList>
    </citation>
    <scope>NUCLEOTIDE SEQUENCE</scope>
    <source>
        <strain evidence="1">KCTC 13126</strain>
    </source>
</reference>
<dbReference type="RefSeq" id="WP_200357405.1">
    <property type="nucleotide sequence ID" value="NZ_JAENIL010000043.1"/>
</dbReference>
<evidence type="ECO:0000313" key="1">
    <source>
        <dbReference type="EMBL" id="MBK1879192.1"/>
    </source>
</evidence>
<keyword evidence="2" id="KW-1185">Reference proteome</keyword>
<name>A0A934S3N4_9BACT</name>
<proteinExistence type="predicted"/>
<gene>
    <name evidence="1" type="ORF">JIN87_20065</name>
</gene>
<comment type="caution">
    <text evidence="1">The sequence shown here is derived from an EMBL/GenBank/DDBJ whole genome shotgun (WGS) entry which is preliminary data.</text>
</comment>
<accession>A0A934S3N4</accession>
<dbReference type="Proteomes" id="UP000617628">
    <property type="component" value="Unassembled WGS sequence"/>
</dbReference>
<dbReference type="AlphaFoldDB" id="A0A934S3N4"/>
<organism evidence="1 2">
    <name type="scientific">Pelagicoccus mobilis</name>
    <dbReference type="NCBI Taxonomy" id="415221"/>
    <lineage>
        <taxon>Bacteria</taxon>
        <taxon>Pseudomonadati</taxon>
        <taxon>Verrucomicrobiota</taxon>
        <taxon>Opitutia</taxon>
        <taxon>Puniceicoccales</taxon>
        <taxon>Pelagicoccaceae</taxon>
        <taxon>Pelagicoccus</taxon>
    </lineage>
</organism>
<protein>
    <submittedName>
        <fullName evidence="1">Uncharacterized protein</fullName>
    </submittedName>
</protein>
<sequence length="64" mass="7370">MSKNPSRLKKALVRILEPLRSLNRSLPTISPYAKNMSVPGFKLFIQGHTILIEKPKPRESKKER</sequence>